<dbReference type="FunFam" id="3.90.550.10:FF:000003">
    <property type="entry name" value="2-C-methyl-D-erythritol 4-phosphate cytidylyltransferase"/>
    <property type="match status" value="1"/>
</dbReference>
<comment type="pathway">
    <text evidence="4">Isoprenoid biosynthesis; isopentenyl diphosphate biosynthesis via DXP pathway; isopentenyl diphosphate from 1-deoxy-D-xylulose 5-phosphate: step 2/6.</text>
</comment>
<dbReference type="InterPro" id="IPR050088">
    <property type="entry name" value="IspD/TarI_cytidylyltransf_bact"/>
</dbReference>
<evidence type="ECO:0000256" key="3">
    <source>
        <dbReference type="ARBA" id="ARBA00023229"/>
    </source>
</evidence>
<feature type="site" description="Positions MEP for the nucleophilic attack" evidence="4">
    <location>
        <position position="212"/>
    </location>
</feature>
<dbReference type="Pfam" id="PF01128">
    <property type="entry name" value="IspD"/>
    <property type="match status" value="1"/>
</dbReference>
<keyword evidence="1 4" id="KW-0808">Transferase</keyword>
<dbReference type="InterPro" id="IPR034683">
    <property type="entry name" value="IspD/TarI"/>
</dbReference>
<feature type="site" description="Transition state stabilizer" evidence="4">
    <location>
        <position position="16"/>
    </location>
</feature>
<dbReference type="PANTHER" id="PTHR32125:SF4">
    <property type="entry name" value="2-C-METHYL-D-ERYTHRITOL 4-PHOSPHATE CYTIDYLYLTRANSFERASE, CHLOROPLASTIC"/>
    <property type="match status" value="1"/>
</dbReference>
<dbReference type="EMBL" id="QFFZ01000046">
    <property type="protein sequence ID" value="TEB09489.1"/>
    <property type="molecule type" value="Genomic_DNA"/>
</dbReference>
<evidence type="ECO:0000256" key="4">
    <source>
        <dbReference type="HAMAP-Rule" id="MF_00108"/>
    </source>
</evidence>
<name>A0A4Y7RL65_9FIRM</name>
<reference evidence="5 6" key="1">
    <citation type="journal article" date="2018" name="Environ. Microbiol.">
        <title>Novel energy conservation strategies and behaviour of Pelotomaculum schinkii driving syntrophic propionate catabolism.</title>
        <authorList>
            <person name="Hidalgo-Ahumada C.A.P."/>
            <person name="Nobu M.K."/>
            <person name="Narihiro T."/>
            <person name="Tamaki H."/>
            <person name="Liu W.T."/>
            <person name="Kamagata Y."/>
            <person name="Stams A.J.M."/>
            <person name="Imachi H."/>
            <person name="Sousa D.Z."/>
        </authorList>
    </citation>
    <scope>NUCLEOTIDE SEQUENCE [LARGE SCALE GENOMIC DNA]</scope>
    <source>
        <strain evidence="5 6">MGP</strain>
    </source>
</reference>
<organism evidence="5 6">
    <name type="scientific">Pelotomaculum propionicicum</name>
    <dbReference type="NCBI Taxonomy" id="258475"/>
    <lineage>
        <taxon>Bacteria</taxon>
        <taxon>Bacillati</taxon>
        <taxon>Bacillota</taxon>
        <taxon>Clostridia</taxon>
        <taxon>Eubacteriales</taxon>
        <taxon>Desulfotomaculaceae</taxon>
        <taxon>Pelotomaculum</taxon>
    </lineage>
</organism>
<evidence type="ECO:0000256" key="2">
    <source>
        <dbReference type="ARBA" id="ARBA00022695"/>
    </source>
</evidence>
<feature type="site" description="Transition state stabilizer" evidence="4">
    <location>
        <position position="23"/>
    </location>
</feature>
<dbReference type="OrthoDB" id="9806837at2"/>
<keyword evidence="6" id="KW-1185">Reference proteome</keyword>
<comment type="catalytic activity">
    <reaction evidence="4">
        <text>2-C-methyl-D-erythritol 4-phosphate + CTP + H(+) = 4-CDP-2-C-methyl-D-erythritol + diphosphate</text>
        <dbReference type="Rhea" id="RHEA:13429"/>
        <dbReference type="ChEBI" id="CHEBI:15378"/>
        <dbReference type="ChEBI" id="CHEBI:33019"/>
        <dbReference type="ChEBI" id="CHEBI:37563"/>
        <dbReference type="ChEBI" id="CHEBI:57823"/>
        <dbReference type="ChEBI" id="CHEBI:58262"/>
        <dbReference type="EC" id="2.7.7.60"/>
    </reaction>
</comment>
<dbReference type="SUPFAM" id="SSF53448">
    <property type="entry name" value="Nucleotide-diphospho-sugar transferases"/>
    <property type="match status" value="1"/>
</dbReference>
<dbReference type="PANTHER" id="PTHR32125">
    <property type="entry name" value="2-C-METHYL-D-ERYTHRITOL 4-PHOSPHATE CYTIDYLYLTRANSFERASE, CHLOROPLASTIC"/>
    <property type="match status" value="1"/>
</dbReference>
<dbReference type="Proteomes" id="UP000297597">
    <property type="component" value="Unassembled WGS sequence"/>
</dbReference>
<dbReference type="InterPro" id="IPR001228">
    <property type="entry name" value="IspD"/>
</dbReference>
<comment type="similarity">
    <text evidence="4">Belongs to the IspD/TarI cytidylyltransferase family. IspD subfamily.</text>
</comment>
<evidence type="ECO:0000313" key="5">
    <source>
        <dbReference type="EMBL" id="TEB09489.1"/>
    </source>
</evidence>
<protein>
    <recommendedName>
        <fullName evidence="4">2-C-methyl-D-erythritol 4-phosphate cytidylyltransferase</fullName>
        <ecNumber evidence="4">2.7.7.60</ecNumber>
    </recommendedName>
    <alternativeName>
        <fullName evidence="4">4-diphosphocytidyl-2C-methyl-D-erythritol synthase</fullName>
    </alternativeName>
    <alternativeName>
        <fullName evidence="4">MEP cytidylyltransferase</fullName>
        <shortName evidence="4">MCT</shortName>
    </alternativeName>
</protein>
<sequence length="234" mass="24852">MVKVAAVVPAAGSGVRMGTDTKKQYLDLNGIPVLGHVLKSLEASPVINGVVLTVNPGEEEYCRKAVVDALGLSKVTAIVPGGKERQDSVYNGLLALSGDYGIVVVNDGVRPVIDHAVLRAVVQAAAAHGAATSAVPAKDTVKMAGEDGFVARTLPRESLWLTQTPQAFRYEIIMEAHRRARLEKFFATDDAGLVEFTGQPVKLVPGSYKNIKITTPEDLVMVSIFLQEGTGSRS</sequence>
<proteinExistence type="inferred from homology"/>
<evidence type="ECO:0000313" key="6">
    <source>
        <dbReference type="Proteomes" id="UP000297597"/>
    </source>
</evidence>
<keyword evidence="2 4" id="KW-0548">Nucleotidyltransferase</keyword>
<keyword evidence="3 4" id="KW-0414">Isoprene biosynthesis</keyword>
<accession>A0A4Y7RL65</accession>
<evidence type="ECO:0000256" key="1">
    <source>
        <dbReference type="ARBA" id="ARBA00022679"/>
    </source>
</evidence>
<dbReference type="Gene3D" id="3.90.550.10">
    <property type="entry name" value="Spore Coat Polysaccharide Biosynthesis Protein SpsA, Chain A"/>
    <property type="match status" value="1"/>
</dbReference>
<dbReference type="GO" id="GO:0050518">
    <property type="term" value="F:2-C-methyl-D-erythritol 4-phosphate cytidylyltransferase activity"/>
    <property type="evidence" value="ECO:0007669"/>
    <property type="project" value="UniProtKB-UniRule"/>
</dbReference>
<dbReference type="RefSeq" id="WP_134214944.1">
    <property type="nucleotide sequence ID" value="NZ_QFFZ01000046.1"/>
</dbReference>
<dbReference type="EC" id="2.7.7.60" evidence="4"/>
<dbReference type="CDD" id="cd02516">
    <property type="entry name" value="CDP-ME_synthetase"/>
    <property type="match status" value="1"/>
</dbReference>
<dbReference type="AlphaFoldDB" id="A0A4Y7RL65"/>
<dbReference type="GO" id="GO:0019288">
    <property type="term" value="P:isopentenyl diphosphate biosynthetic process, methylerythritol 4-phosphate pathway"/>
    <property type="evidence" value="ECO:0007669"/>
    <property type="project" value="UniProtKB-UniRule"/>
</dbReference>
<dbReference type="UniPathway" id="UPA00056">
    <property type="reaction ID" value="UER00093"/>
</dbReference>
<comment type="caution">
    <text evidence="5">The sequence shown here is derived from an EMBL/GenBank/DDBJ whole genome shotgun (WGS) entry which is preliminary data.</text>
</comment>
<dbReference type="InterPro" id="IPR029044">
    <property type="entry name" value="Nucleotide-diphossugar_trans"/>
</dbReference>
<feature type="site" description="Positions MEP for the nucleophilic attack" evidence="4">
    <location>
        <position position="156"/>
    </location>
</feature>
<comment type="function">
    <text evidence="4">Catalyzes the formation of 4-diphosphocytidyl-2-C-methyl-D-erythritol from CTP and 2-C-methyl-D-erythritol 4-phosphate (MEP).</text>
</comment>
<gene>
    <name evidence="4 5" type="primary">ispD</name>
    <name evidence="5" type="ORF">Pmgp_03089</name>
</gene>
<dbReference type="NCBIfam" id="TIGR00453">
    <property type="entry name" value="ispD"/>
    <property type="match status" value="1"/>
</dbReference>
<dbReference type="HAMAP" id="MF_00108">
    <property type="entry name" value="IspD"/>
    <property type="match status" value="1"/>
</dbReference>